<comment type="caution">
    <text evidence="2">The sequence shown here is derived from an EMBL/GenBank/DDBJ whole genome shotgun (WGS) entry which is preliminary data.</text>
</comment>
<dbReference type="Pfam" id="PF01261">
    <property type="entry name" value="AP_endonuc_2"/>
    <property type="match status" value="1"/>
</dbReference>
<organism evidence="2 3">
    <name type="scientific">Natronomicrosphaera hydrolytica</name>
    <dbReference type="NCBI Taxonomy" id="3242702"/>
    <lineage>
        <taxon>Bacteria</taxon>
        <taxon>Pseudomonadati</taxon>
        <taxon>Planctomycetota</taxon>
        <taxon>Phycisphaerae</taxon>
        <taxon>Phycisphaerales</taxon>
        <taxon>Phycisphaeraceae</taxon>
        <taxon>Natronomicrosphaera</taxon>
    </lineage>
</organism>
<dbReference type="RefSeq" id="WP_425346315.1">
    <property type="nucleotide sequence ID" value="NZ_JBGUBD010000008.1"/>
</dbReference>
<dbReference type="Gene3D" id="3.20.20.150">
    <property type="entry name" value="Divalent-metal-dependent TIM barrel enzymes"/>
    <property type="match status" value="1"/>
</dbReference>
<dbReference type="SUPFAM" id="SSF51658">
    <property type="entry name" value="Xylose isomerase-like"/>
    <property type="match status" value="1"/>
</dbReference>
<proteinExistence type="predicted"/>
<dbReference type="Proteomes" id="UP001575105">
    <property type="component" value="Unassembled WGS sequence"/>
</dbReference>
<dbReference type="InterPro" id="IPR036237">
    <property type="entry name" value="Xyl_isomerase-like_sf"/>
</dbReference>
<keyword evidence="2" id="KW-0413">Isomerase</keyword>
<name>A0ABV4U9J5_9BACT</name>
<dbReference type="EMBL" id="JBGUBD010000008">
    <property type="protein sequence ID" value="MFA9479396.1"/>
    <property type="molecule type" value="Genomic_DNA"/>
</dbReference>
<feature type="domain" description="Xylose isomerase-like TIM barrel" evidence="1">
    <location>
        <begin position="48"/>
        <end position="221"/>
    </location>
</feature>
<dbReference type="PANTHER" id="PTHR12110:SF53">
    <property type="entry name" value="BLR5974 PROTEIN"/>
    <property type="match status" value="1"/>
</dbReference>
<evidence type="ECO:0000313" key="3">
    <source>
        <dbReference type="Proteomes" id="UP001575105"/>
    </source>
</evidence>
<evidence type="ECO:0000313" key="2">
    <source>
        <dbReference type="EMBL" id="MFA9479396.1"/>
    </source>
</evidence>
<dbReference type="GO" id="GO:0016853">
    <property type="term" value="F:isomerase activity"/>
    <property type="evidence" value="ECO:0007669"/>
    <property type="project" value="UniProtKB-KW"/>
</dbReference>
<keyword evidence="3" id="KW-1185">Reference proteome</keyword>
<dbReference type="PANTHER" id="PTHR12110">
    <property type="entry name" value="HYDROXYPYRUVATE ISOMERASE"/>
    <property type="match status" value="1"/>
</dbReference>
<protein>
    <submittedName>
        <fullName evidence="2">Sugar phosphate isomerase/epimerase family protein</fullName>
    </submittedName>
</protein>
<dbReference type="InterPro" id="IPR050312">
    <property type="entry name" value="IolE/XylAMocC-like"/>
</dbReference>
<accession>A0ABV4U9J5</accession>
<gene>
    <name evidence="2" type="ORF">ACERK3_13985</name>
</gene>
<sequence>MLRLSTSSWSLDKTLGSPRYPHGLPDTVDTPTNTPDADALSLLELPAHLAEHGINTLELSHFHLPSREPEDLKPFRTALDQANVELFSILIDAGDITQDDGAALERDVHWISSWLDTASQLGARHARVIAGRAEPAEAIIARSAHHLRVLADYAESINLKLITENWYETASQPETLLEILRQCDNRVGLCVDFGNADSEGRDKYRTLEVLLPHATSIHAKPRVDAVRQVDRDDLLQCMNLAVAANFTGPISIINTQRDNEWARLDELRDLLNTYLGQRA</sequence>
<reference evidence="2 3" key="1">
    <citation type="submission" date="2024-08" db="EMBL/GenBank/DDBJ databases">
        <title>Whole-genome sequencing of halo(alkali)philic microorganisms from hypersaline lakes.</title>
        <authorList>
            <person name="Sorokin D.Y."/>
            <person name="Merkel A.Y."/>
            <person name="Messina E."/>
            <person name="Yakimov M."/>
        </authorList>
    </citation>
    <scope>NUCLEOTIDE SEQUENCE [LARGE SCALE GENOMIC DNA]</scope>
    <source>
        <strain evidence="2 3">AB-hyl4</strain>
    </source>
</reference>
<dbReference type="InterPro" id="IPR013022">
    <property type="entry name" value="Xyl_isomerase-like_TIM-brl"/>
</dbReference>
<evidence type="ECO:0000259" key="1">
    <source>
        <dbReference type="Pfam" id="PF01261"/>
    </source>
</evidence>